<dbReference type="PATRIC" id="fig|272123.3.peg.4795"/>
<dbReference type="OrthoDB" id="515242at2"/>
<evidence type="ECO:0000313" key="2">
    <source>
        <dbReference type="Proteomes" id="UP000010474"/>
    </source>
</evidence>
<gene>
    <name evidence="1" type="ordered locus">Anacy_4401</name>
</gene>
<name>K9ZKP4_ANACC</name>
<dbReference type="HOGENOM" id="CLU_1286530_0_0_3"/>
<reference evidence="2" key="1">
    <citation type="journal article" date="2013" name="Proc. Natl. Acad. Sci. U.S.A.">
        <title>Improving the coverage of the cyanobacterial phylum using diversity-driven genome sequencing.</title>
        <authorList>
            <person name="Shih P.M."/>
            <person name="Wu D."/>
            <person name="Latifi A."/>
            <person name="Axen S.D."/>
            <person name="Fewer D.P."/>
            <person name="Talla E."/>
            <person name="Calteau A."/>
            <person name="Cai F."/>
            <person name="Tandeau de Marsac N."/>
            <person name="Rippka R."/>
            <person name="Herdman M."/>
            <person name="Sivonen K."/>
            <person name="Coursin T."/>
            <person name="Laurent T."/>
            <person name="Goodwin L."/>
            <person name="Nolan M."/>
            <person name="Davenport K.W."/>
            <person name="Han C.S."/>
            <person name="Rubin E.M."/>
            <person name="Eisen J.A."/>
            <person name="Woyke T."/>
            <person name="Gugger M."/>
            <person name="Kerfeld C.A."/>
        </authorList>
    </citation>
    <scope>NUCLEOTIDE SEQUENCE [LARGE SCALE GENOMIC DNA]</scope>
    <source>
        <strain evidence="2">ATCC 27899 / PCC 7122</strain>
    </source>
</reference>
<accession>K9ZKP4</accession>
<organism evidence="1 2">
    <name type="scientific">Anabaena cylindrica (strain ATCC 27899 / PCC 7122)</name>
    <dbReference type="NCBI Taxonomy" id="272123"/>
    <lineage>
        <taxon>Bacteria</taxon>
        <taxon>Bacillati</taxon>
        <taxon>Cyanobacteriota</taxon>
        <taxon>Cyanophyceae</taxon>
        <taxon>Nostocales</taxon>
        <taxon>Nostocaceae</taxon>
        <taxon>Anabaena</taxon>
    </lineage>
</organism>
<sequence>MLQQINYFQYLKKSKNFLLVNQKFCYLFLRLLAVNIMSLNLLLAGCQSPDGGNKAMSDKRERLILQAKSNLEIMLKEQEKIFLKKKEFTLFPDRFGKDPSLTDWLFTDPSSCYGYYSRAGDNNTNVTNSIYLYAFQDACKDQWRFRLNLYVGAIFAVPISDNKQLKTISILCKENRSASLSRKDLPPILYNQGLLKCPAKTTQVYFNESSTSTK</sequence>
<evidence type="ECO:0000313" key="1">
    <source>
        <dbReference type="EMBL" id="AFZ59761.1"/>
    </source>
</evidence>
<dbReference type="AlphaFoldDB" id="K9ZKP4"/>
<dbReference type="RefSeq" id="WP_015216377.1">
    <property type="nucleotide sequence ID" value="NC_019771.1"/>
</dbReference>
<keyword evidence="2" id="KW-1185">Reference proteome</keyword>
<proteinExistence type="predicted"/>
<dbReference type="EMBL" id="CP003659">
    <property type="protein sequence ID" value="AFZ59761.1"/>
    <property type="molecule type" value="Genomic_DNA"/>
</dbReference>
<protein>
    <submittedName>
        <fullName evidence="1">Uncharacterized protein</fullName>
    </submittedName>
</protein>
<dbReference type="Proteomes" id="UP000010474">
    <property type="component" value="Chromosome"/>
</dbReference>
<dbReference type="KEGG" id="acy:Anacy_4401"/>